<feature type="transmembrane region" description="Helical" evidence="1">
    <location>
        <begin position="51"/>
        <end position="68"/>
    </location>
</feature>
<dbReference type="PANTHER" id="PTHR35283">
    <property type="entry name" value="T12C22.21 PROTEIN"/>
    <property type="match status" value="1"/>
</dbReference>
<dbReference type="Proteomes" id="UP000664859">
    <property type="component" value="Unassembled WGS sequence"/>
</dbReference>
<protein>
    <submittedName>
        <fullName evidence="2">Uncharacterized protein</fullName>
    </submittedName>
</protein>
<evidence type="ECO:0000313" key="2">
    <source>
        <dbReference type="EMBL" id="KAG5177571.1"/>
    </source>
</evidence>
<comment type="caution">
    <text evidence="2">The sequence shown here is derived from an EMBL/GenBank/DDBJ whole genome shotgun (WGS) entry which is preliminary data.</text>
</comment>
<evidence type="ECO:0000256" key="1">
    <source>
        <dbReference type="SAM" id="Phobius"/>
    </source>
</evidence>
<dbReference type="EMBL" id="JAFCMP010000524">
    <property type="protein sequence ID" value="KAG5177571.1"/>
    <property type="molecule type" value="Genomic_DNA"/>
</dbReference>
<organism evidence="2 3">
    <name type="scientific">Tribonema minus</name>
    <dbReference type="NCBI Taxonomy" id="303371"/>
    <lineage>
        <taxon>Eukaryota</taxon>
        <taxon>Sar</taxon>
        <taxon>Stramenopiles</taxon>
        <taxon>Ochrophyta</taxon>
        <taxon>PX clade</taxon>
        <taxon>Xanthophyceae</taxon>
        <taxon>Tribonematales</taxon>
        <taxon>Tribonemataceae</taxon>
        <taxon>Tribonema</taxon>
    </lineage>
</organism>
<proteinExistence type="predicted"/>
<gene>
    <name evidence="2" type="ORF">JKP88DRAFT_226467</name>
</gene>
<keyword evidence="3" id="KW-1185">Reference proteome</keyword>
<keyword evidence="1" id="KW-1133">Transmembrane helix</keyword>
<dbReference type="AlphaFoldDB" id="A0A835YL96"/>
<dbReference type="InterPro" id="IPR021414">
    <property type="entry name" value="DUF3054"/>
</dbReference>
<sequence>WVGVAPLMGAYKPNATSSQKDMVKALAPAWAVAVPAGVALRAVMTRELPPLSFIVVGMAATGVIMFGWRGTYVLLTNHADVPEKLYQRLRAALKG</sequence>
<accession>A0A835YL96</accession>
<dbReference type="PANTHER" id="PTHR35283:SF3">
    <property type="entry name" value="T12C22.21 PROTEIN"/>
    <property type="match status" value="1"/>
</dbReference>
<keyword evidence="1" id="KW-0812">Transmembrane</keyword>
<evidence type="ECO:0000313" key="3">
    <source>
        <dbReference type="Proteomes" id="UP000664859"/>
    </source>
</evidence>
<dbReference type="OrthoDB" id="2015146at2759"/>
<name>A0A835YL96_9STRA</name>
<feature type="non-terminal residue" evidence="2">
    <location>
        <position position="95"/>
    </location>
</feature>
<dbReference type="Pfam" id="PF11255">
    <property type="entry name" value="DUF3054"/>
    <property type="match status" value="1"/>
</dbReference>
<reference evidence="2" key="1">
    <citation type="submission" date="2021-02" db="EMBL/GenBank/DDBJ databases">
        <title>First Annotated Genome of the Yellow-green Alga Tribonema minus.</title>
        <authorList>
            <person name="Mahan K.M."/>
        </authorList>
    </citation>
    <scope>NUCLEOTIDE SEQUENCE</scope>
    <source>
        <strain evidence="2">UTEX B ZZ1240</strain>
    </source>
</reference>
<feature type="transmembrane region" description="Helical" evidence="1">
    <location>
        <begin position="25"/>
        <end position="44"/>
    </location>
</feature>
<keyword evidence="1" id="KW-0472">Membrane</keyword>